<dbReference type="EMBL" id="CP011058">
    <property type="protein sequence ID" value="AJY77659.1"/>
    <property type="molecule type" value="Genomic_DNA"/>
</dbReference>
<dbReference type="SUPFAM" id="SSF46689">
    <property type="entry name" value="Homeodomain-like"/>
    <property type="match status" value="1"/>
</dbReference>
<dbReference type="PROSITE" id="PS50977">
    <property type="entry name" value="HTH_TETR_2"/>
    <property type="match status" value="1"/>
</dbReference>
<dbReference type="InterPro" id="IPR036271">
    <property type="entry name" value="Tet_transcr_reg_TetR-rel_C_sf"/>
</dbReference>
<dbReference type="Pfam" id="PF00440">
    <property type="entry name" value="TetR_N"/>
    <property type="match status" value="1"/>
</dbReference>
<evidence type="ECO:0000256" key="1">
    <source>
        <dbReference type="ARBA" id="ARBA00023015"/>
    </source>
</evidence>
<reference evidence="7" key="2">
    <citation type="submission" date="2015-03" db="EMBL/GenBank/DDBJ databases">
        <title>Genome sequence of Paenibacillus beijingensis strain DSM 24997T.</title>
        <authorList>
            <person name="Kwak Y."/>
            <person name="Shin J.-H."/>
        </authorList>
    </citation>
    <scope>NUCLEOTIDE SEQUENCE [LARGE SCALE GENOMIC DNA]</scope>
    <source>
        <strain evidence="7">DSM 24997</strain>
    </source>
</reference>
<evidence type="ECO:0000256" key="4">
    <source>
        <dbReference type="PROSITE-ProRule" id="PRU00335"/>
    </source>
</evidence>
<dbReference type="HOGENOM" id="CLU_069356_28_1_9"/>
<sequence length="196" mass="22357">MEKQRNRKSNRDTVLQAAAHLFLTKGYQLTSMDDVVDNSKVSKTNIYYHFKSKEELLLHIIDQFILHYQEQIDSVLSRADLSVIDKLGSLLQIFVADNMQKDYLGGCPFLTFYTQVSNDSIEVQKKVRLFFEHQTDSLEKLLADAIQKKQIPEQTPVKQTASLIISSIEGGLFLAKATNKPQLLNDVFTSLAFLLK</sequence>
<name>A0A0D5NQT9_9BACL</name>
<dbReference type="PRINTS" id="PR00455">
    <property type="entry name" value="HTHTETR"/>
</dbReference>
<dbReference type="InterPro" id="IPR011075">
    <property type="entry name" value="TetR_C"/>
</dbReference>
<dbReference type="PROSITE" id="PS01081">
    <property type="entry name" value="HTH_TETR_1"/>
    <property type="match status" value="1"/>
</dbReference>
<feature type="DNA-binding region" description="H-T-H motif" evidence="4">
    <location>
        <begin position="31"/>
        <end position="50"/>
    </location>
</feature>
<dbReference type="Gene3D" id="1.10.357.10">
    <property type="entry name" value="Tetracycline Repressor, domain 2"/>
    <property type="match status" value="1"/>
</dbReference>
<dbReference type="PANTHER" id="PTHR47506">
    <property type="entry name" value="TRANSCRIPTIONAL REGULATORY PROTEIN"/>
    <property type="match status" value="1"/>
</dbReference>
<proteinExistence type="predicted"/>
<dbReference type="Pfam" id="PF16925">
    <property type="entry name" value="TetR_C_13"/>
    <property type="match status" value="1"/>
</dbReference>
<protein>
    <recommendedName>
        <fullName evidence="5">HTH tetR-type domain-containing protein</fullName>
    </recommendedName>
</protein>
<dbReference type="Proteomes" id="UP000032633">
    <property type="component" value="Chromosome"/>
</dbReference>
<keyword evidence="7" id="KW-1185">Reference proteome</keyword>
<dbReference type="AlphaFoldDB" id="A0A0D5NQT9"/>
<evidence type="ECO:0000259" key="5">
    <source>
        <dbReference type="PROSITE" id="PS50977"/>
    </source>
</evidence>
<evidence type="ECO:0000256" key="2">
    <source>
        <dbReference type="ARBA" id="ARBA00023125"/>
    </source>
</evidence>
<dbReference type="InterPro" id="IPR001647">
    <property type="entry name" value="HTH_TetR"/>
</dbReference>
<keyword evidence="2 4" id="KW-0238">DNA-binding</keyword>
<evidence type="ECO:0000256" key="3">
    <source>
        <dbReference type="ARBA" id="ARBA00023163"/>
    </source>
</evidence>
<dbReference type="KEGG" id="pbj:VN24_11265"/>
<dbReference type="SUPFAM" id="SSF48498">
    <property type="entry name" value="Tetracyclin repressor-like, C-terminal domain"/>
    <property type="match status" value="1"/>
</dbReference>
<accession>A0A0D5NQT9</accession>
<organism evidence="6 7">
    <name type="scientific">Paenibacillus beijingensis</name>
    <dbReference type="NCBI Taxonomy" id="1126833"/>
    <lineage>
        <taxon>Bacteria</taxon>
        <taxon>Bacillati</taxon>
        <taxon>Bacillota</taxon>
        <taxon>Bacilli</taxon>
        <taxon>Bacillales</taxon>
        <taxon>Paenibacillaceae</taxon>
        <taxon>Paenibacillus</taxon>
    </lineage>
</organism>
<dbReference type="InterPro" id="IPR023772">
    <property type="entry name" value="DNA-bd_HTH_TetR-type_CS"/>
</dbReference>
<keyword evidence="1" id="KW-0805">Transcription regulation</keyword>
<dbReference type="OrthoDB" id="9814703at2"/>
<keyword evidence="3" id="KW-0804">Transcription</keyword>
<feature type="domain" description="HTH tetR-type" evidence="5">
    <location>
        <begin position="8"/>
        <end position="68"/>
    </location>
</feature>
<gene>
    <name evidence="6" type="ORF">VN24_11265</name>
</gene>
<reference evidence="6 7" key="1">
    <citation type="journal article" date="2015" name="J. Biotechnol.">
        <title>Complete genome sequence of Paenibacillus beijingensis 7188(T) (=DSM 24997(T)), a novel rhizobacterium from jujube garden soil.</title>
        <authorList>
            <person name="Kwak Y."/>
            <person name="Shin J.H."/>
        </authorList>
    </citation>
    <scope>NUCLEOTIDE SEQUENCE [LARGE SCALE GENOMIC DNA]</scope>
    <source>
        <strain evidence="6 7">DSM 24997</strain>
    </source>
</reference>
<dbReference type="PATRIC" id="fig|1126833.4.peg.2469"/>
<dbReference type="PANTHER" id="PTHR47506:SF3">
    <property type="entry name" value="HTH-TYPE TRANSCRIPTIONAL REGULATOR LMRA"/>
    <property type="match status" value="1"/>
</dbReference>
<dbReference type="InterPro" id="IPR009057">
    <property type="entry name" value="Homeodomain-like_sf"/>
</dbReference>
<evidence type="ECO:0000313" key="7">
    <source>
        <dbReference type="Proteomes" id="UP000032633"/>
    </source>
</evidence>
<dbReference type="GO" id="GO:0003677">
    <property type="term" value="F:DNA binding"/>
    <property type="evidence" value="ECO:0007669"/>
    <property type="project" value="UniProtKB-UniRule"/>
</dbReference>
<evidence type="ECO:0000313" key="6">
    <source>
        <dbReference type="EMBL" id="AJY77659.1"/>
    </source>
</evidence>